<dbReference type="RefSeq" id="WP_011543325.1">
    <property type="nucleotide sequence ID" value="NC_008048.1"/>
</dbReference>
<evidence type="ECO:0000256" key="2">
    <source>
        <dbReference type="ARBA" id="ARBA00008017"/>
    </source>
</evidence>
<dbReference type="InterPro" id="IPR010920">
    <property type="entry name" value="LSM_dom_sf"/>
</dbReference>
<gene>
    <name evidence="11" type="ordered locus">Sala_3058</name>
</gene>
<dbReference type="Proteomes" id="UP000006578">
    <property type="component" value="Chromosome"/>
</dbReference>
<evidence type="ECO:0000256" key="7">
    <source>
        <dbReference type="SAM" id="Phobius"/>
    </source>
</evidence>
<dbReference type="InterPro" id="IPR049278">
    <property type="entry name" value="MS_channel_C"/>
</dbReference>
<evidence type="ECO:0000259" key="9">
    <source>
        <dbReference type="Pfam" id="PF21082"/>
    </source>
</evidence>
<feature type="transmembrane region" description="Helical" evidence="7">
    <location>
        <begin position="161"/>
        <end position="184"/>
    </location>
</feature>
<evidence type="ECO:0000313" key="11">
    <source>
        <dbReference type="EMBL" id="ABF54762.1"/>
    </source>
</evidence>
<dbReference type="Pfam" id="PF00924">
    <property type="entry name" value="MS_channel_2nd"/>
    <property type="match status" value="1"/>
</dbReference>
<feature type="transmembrane region" description="Helical" evidence="7">
    <location>
        <begin position="68"/>
        <end position="87"/>
    </location>
</feature>
<feature type="transmembrane region" description="Helical" evidence="7">
    <location>
        <begin position="205"/>
        <end position="228"/>
    </location>
</feature>
<dbReference type="Gene3D" id="2.30.30.60">
    <property type="match status" value="1"/>
</dbReference>
<dbReference type="KEGG" id="sal:Sala_3058"/>
<feature type="domain" description="Mechanosensitive ion channel transmembrane helices 2/3" evidence="10">
    <location>
        <begin position="208"/>
        <end position="249"/>
    </location>
</feature>
<dbReference type="InterPro" id="IPR011014">
    <property type="entry name" value="MscS_channel_TM-2"/>
</dbReference>
<dbReference type="InterPro" id="IPR052702">
    <property type="entry name" value="MscS-like_channel"/>
</dbReference>
<evidence type="ECO:0000256" key="6">
    <source>
        <dbReference type="ARBA" id="ARBA00023136"/>
    </source>
</evidence>
<feature type="domain" description="Mechanosensitive ion channel MscS" evidence="8">
    <location>
        <begin position="251"/>
        <end position="316"/>
    </location>
</feature>
<evidence type="ECO:0000256" key="4">
    <source>
        <dbReference type="ARBA" id="ARBA00022692"/>
    </source>
</evidence>
<dbReference type="InterPro" id="IPR006685">
    <property type="entry name" value="MscS_channel_2nd"/>
</dbReference>
<dbReference type="eggNOG" id="COG3264">
    <property type="taxonomic scope" value="Bacteria"/>
</dbReference>
<dbReference type="OrthoDB" id="9799209at2"/>
<dbReference type="SUPFAM" id="SSF50182">
    <property type="entry name" value="Sm-like ribonucleoproteins"/>
    <property type="match status" value="1"/>
</dbReference>
<evidence type="ECO:0000313" key="12">
    <source>
        <dbReference type="Proteomes" id="UP000006578"/>
    </source>
</evidence>
<dbReference type="Gene3D" id="1.10.287.1260">
    <property type="match status" value="1"/>
</dbReference>
<dbReference type="Pfam" id="PF21082">
    <property type="entry name" value="MS_channel_3rd"/>
    <property type="match status" value="1"/>
</dbReference>
<comment type="subcellular location">
    <subcellularLocation>
        <location evidence="1">Cell membrane</location>
        <topology evidence="1">Multi-pass membrane protein</topology>
    </subcellularLocation>
</comment>
<evidence type="ECO:0000256" key="1">
    <source>
        <dbReference type="ARBA" id="ARBA00004651"/>
    </source>
</evidence>
<reference evidence="11 12" key="1">
    <citation type="journal article" date="2009" name="Proc. Natl. Acad. Sci. U.S.A.">
        <title>The genomic basis of trophic strategy in marine bacteria.</title>
        <authorList>
            <person name="Lauro F.M."/>
            <person name="McDougald D."/>
            <person name="Thomas T."/>
            <person name="Williams T.J."/>
            <person name="Egan S."/>
            <person name="Rice S."/>
            <person name="DeMaere M.Z."/>
            <person name="Ting L."/>
            <person name="Ertan H."/>
            <person name="Johnson J."/>
            <person name="Ferriera S."/>
            <person name="Lapidus A."/>
            <person name="Anderson I."/>
            <person name="Kyrpides N."/>
            <person name="Munk A.C."/>
            <person name="Detter C."/>
            <person name="Han C.S."/>
            <person name="Brown M.V."/>
            <person name="Robb F.T."/>
            <person name="Kjelleberg S."/>
            <person name="Cavicchioli R."/>
        </authorList>
    </citation>
    <scope>NUCLEOTIDE SEQUENCE [LARGE SCALE GENOMIC DNA]</scope>
    <source>
        <strain evidence="12">DSM 13593 / LMG 18877 / RB2256</strain>
    </source>
</reference>
<dbReference type="AlphaFoldDB" id="Q1GNL0"/>
<name>Q1GNL0_SPHAL</name>
<keyword evidence="6 7" id="KW-0472">Membrane</keyword>
<dbReference type="SUPFAM" id="SSF82861">
    <property type="entry name" value="Mechanosensitive channel protein MscS (YggB), transmembrane region"/>
    <property type="match status" value="1"/>
</dbReference>
<keyword evidence="4 7" id="KW-0812">Transmembrane</keyword>
<feature type="transmembrane region" description="Helical" evidence="7">
    <location>
        <begin position="234"/>
        <end position="262"/>
    </location>
</feature>
<accession>Q1GNL0</accession>
<proteinExistence type="inferred from homology"/>
<dbReference type="STRING" id="317655.Sala_3058"/>
<dbReference type="Pfam" id="PF21088">
    <property type="entry name" value="MS_channel_1st"/>
    <property type="match status" value="1"/>
</dbReference>
<evidence type="ECO:0000259" key="10">
    <source>
        <dbReference type="Pfam" id="PF21088"/>
    </source>
</evidence>
<keyword evidence="3" id="KW-1003">Cell membrane</keyword>
<feature type="domain" description="Mechanosensitive ion channel MscS C-terminal" evidence="9">
    <location>
        <begin position="324"/>
        <end position="408"/>
    </location>
</feature>
<evidence type="ECO:0000256" key="3">
    <source>
        <dbReference type="ARBA" id="ARBA00022475"/>
    </source>
</evidence>
<dbReference type="Gene3D" id="3.30.70.100">
    <property type="match status" value="1"/>
</dbReference>
<evidence type="ECO:0000259" key="8">
    <source>
        <dbReference type="Pfam" id="PF00924"/>
    </source>
</evidence>
<sequence length="435" mass="46733">MNELDALFARMGFPALAEAQLVELGVAGGLAVFALATSWLVGKRIGPRLADWLHGQDLGARGPLTERAGAMLGWIAALLIVGLAGALWPWHPYALLLLNLLFALGVAALARHLLIGVGLGDGAALAGAFVALVVMMSRAVGGLELLQERLDAFGFSIGDRHFSLLTVVNLLVTVVILFTLVRLATRVLRRTIRGSERFDPTQRLLIEKISAVLIVVAAFFVGIDILGIDLTAFAVFSGALGLAIGFGLQKTVGNLIAGIILLMDRSIKPGDVIAVGDSFGWVNKIGVRAVSVITREGKEHLIPNEILMTQEVENWSYSSRTVRVSIAVGVAYDTDLRLAQQLMIEAAKEAKRVLPDPAPVCWITGFGDSSVDHEVRFWITDPEAGIGNIKGDVFLRIWDKFQAAGIEIPYPQRDLHVRAMPETATKAAKATKAKS</sequence>
<evidence type="ECO:0000256" key="5">
    <source>
        <dbReference type="ARBA" id="ARBA00022989"/>
    </source>
</evidence>
<dbReference type="PANTHER" id="PTHR30347">
    <property type="entry name" value="POTASSIUM CHANNEL RELATED"/>
    <property type="match status" value="1"/>
</dbReference>
<dbReference type="HOGENOM" id="CLU_037945_9_1_5"/>
<dbReference type="GO" id="GO:0008381">
    <property type="term" value="F:mechanosensitive monoatomic ion channel activity"/>
    <property type="evidence" value="ECO:0007669"/>
    <property type="project" value="UniProtKB-ARBA"/>
</dbReference>
<dbReference type="GO" id="GO:0005886">
    <property type="term" value="C:plasma membrane"/>
    <property type="evidence" value="ECO:0007669"/>
    <property type="project" value="UniProtKB-SubCell"/>
</dbReference>
<keyword evidence="5 7" id="KW-1133">Transmembrane helix</keyword>
<dbReference type="PANTHER" id="PTHR30347:SF1">
    <property type="entry name" value="MECHANOSENSITIVE CHANNEL MSCK"/>
    <property type="match status" value="1"/>
</dbReference>
<comment type="similarity">
    <text evidence="2">Belongs to the MscS (TC 1.A.23) family.</text>
</comment>
<dbReference type="InterPro" id="IPR049142">
    <property type="entry name" value="MS_channel_1st"/>
</dbReference>
<protein>
    <submittedName>
        <fullName evidence="11">MscS Mechanosensitive ion channel</fullName>
    </submittedName>
</protein>
<organism evidence="11 12">
    <name type="scientific">Sphingopyxis alaskensis (strain DSM 13593 / LMG 18877 / RB2256)</name>
    <name type="common">Sphingomonas alaskensis</name>
    <dbReference type="NCBI Taxonomy" id="317655"/>
    <lineage>
        <taxon>Bacteria</taxon>
        <taxon>Pseudomonadati</taxon>
        <taxon>Pseudomonadota</taxon>
        <taxon>Alphaproteobacteria</taxon>
        <taxon>Sphingomonadales</taxon>
        <taxon>Sphingomonadaceae</taxon>
        <taxon>Sphingopyxis</taxon>
    </lineage>
</organism>
<feature type="transmembrane region" description="Helical" evidence="7">
    <location>
        <begin position="93"/>
        <end position="110"/>
    </location>
</feature>
<feature type="transmembrane region" description="Helical" evidence="7">
    <location>
        <begin position="122"/>
        <end position="141"/>
    </location>
</feature>
<dbReference type="InterPro" id="IPR023408">
    <property type="entry name" value="MscS_beta-dom_sf"/>
</dbReference>
<feature type="transmembrane region" description="Helical" evidence="7">
    <location>
        <begin position="20"/>
        <end position="41"/>
    </location>
</feature>
<dbReference type="EMBL" id="CP000356">
    <property type="protein sequence ID" value="ABF54762.1"/>
    <property type="molecule type" value="Genomic_DNA"/>
</dbReference>
<dbReference type="InterPro" id="IPR011066">
    <property type="entry name" value="MscS_channel_C_sf"/>
</dbReference>
<keyword evidence="12" id="KW-1185">Reference proteome</keyword>
<dbReference type="SUPFAM" id="SSF82689">
    <property type="entry name" value="Mechanosensitive channel protein MscS (YggB), C-terminal domain"/>
    <property type="match status" value="1"/>
</dbReference>